<dbReference type="InterPro" id="IPR027417">
    <property type="entry name" value="P-loop_NTPase"/>
</dbReference>
<dbReference type="PANTHER" id="PTHR46644">
    <property type="entry name" value="DNA REPAIR PROTEIN XRCC2"/>
    <property type="match status" value="1"/>
</dbReference>
<dbReference type="Gene3D" id="3.40.50.300">
    <property type="entry name" value="P-loop containing nucleotide triphosphate hydrolases"/>
    <property type="match status" value="1"/>
</dbReference>
<evidence type="ECO:0000313" key="2">
    <source>
        <dbReference type="EMBL" id="KAF6158417.1"/>
    </source>
</evidence>
<dbReference type="AlphaFoldDB" id="A0A7J7MUC1"/>
<gene>
    <name evidence="2" type="ORF">GIB67_019456</name>
</gene>
<dbReference type="InterPro" id="IPR020588">
    <property type="entry name" value="RecA_ATP-bd"/>
</dbReference>
<organism evidence="2 3">
    <name type="scientific">Kingdonia uniflora</name>
    <dbReference type="NCBI Taxonomy" id="39325"/>
    <lineage>
        <taxon>Eukaryota</taxon>
        <taxon>Viridiplantae</taxon>
        <taxon>Streptophyta</taxon>
        <taxon>Embryophyta</taxon>
        <taxon>Tracheophyta</taxon>
        <taxon>Spermatophyta</taxon>
        <taxon>Magnoliopsida</taxon>
        <taxon>Ranunculales</taxon>
        <taxon>Circaeasteraceae</taxon>
        <taxon>Kingdonia</taxon>
    </lineage>
</organism>
<reference evidence="2 3" key="1">
    <citation type="journal article" date="2020" name="IScience">
        <title>Genome Sequencing of the Endangered Kingdonia uniflora (Circaeasteraceae, Ranunculales) Reveals Potential Mechanisms of Evolutionary Specialization.</title>
        <authorList>
            <person name="Sun Y."/>
            <person name="Deng T."/>
            <person name="Zhang A."/>
            <person name="Moore M.J."/>
            <person name="Landis J.B."/>
            <person name="Lin N."/>
            <person name="Zhang H."/>
            <person name="Zhang X."/>
            <person name="Huang J."/>
            <person name="Zhang X."/>
            <person name="Sun H."/>
            <person name="Wang H."/>
        </authorList>
    </citation>
    <scope>NUCLEOTIDE SEQUENCE [LARGE SCALE GENOMIC DNA]</scope>
    <source>
        <strain evidence="2">TB1705</strain>
        <tissue evidence="2">Leaf</tissue>
    </source>
</reference>
<keyword evidence="3" id="KW-1185">Reference proteome</keyword>
<dbReference type="PROSITE" id="PS50162">
    <property type="entry name" value="RECA_2"/>
    <property type="match status" value="1"/>
</dbReference>
<dbReference type="OrthoDB" id="420422at2759"/>
<dbReference type="GO" id="GO:0003677">
    <property type="term" value="F:DNA binding"/>
    <property type="evidence" value="ECO:0007669"/>
    <property type="project" value="InterPro"/>
</dbReference>
<proteinExistence type="predicted"/>
<dbReference type="SUPFAM" id="SSF52540">
    <property type="entry name" value="P-loop containing nucleoside triphosphate hydrolases"/>
    <property type="match status" value="1"/>
</dbReference>
<comment type="caution">
    <text evidence="2">The sequence shown here is derived from an EMBL/GenBank/DDBJ whole genome shotgun (WGS) entry which is preliminary data.</text>
</comment>
<feature type="domain" description="RecA family profile 1" evidence="1">
    <location>
        <begin position="18"/>
        <end position="220"/>
    </location>
</feature>
<sequence length="270" mass="30828">MSSFEGWMNGDETAKEMLTRVLKERPFLLIPPLHRVPLRVGNIVEIVGSSPSAKTEILIQASINCILPKEWKGVHFGGLERLVIYFDLDCRFDVERLAQSLRHHIVEANETHFDEELFLSCMRRFLYVRCYNSFEFLATLKTLRPRLQKESEANGVGAHFLMIDSISAFYWADRASAPLALAANNRKSFSFHSVVETIVQEIQKLLQVQPMLLLATKATVLGDGSFTSELKRLVQKWSSQDASSLKSSSASQHSYREYMPSIWQVIYSLH</sequence>
<dbReference type="GO" id="GO:0005657">
    <property type="term" value="C:replication fork"/>
    <property type="evidence" value="ECO:0007669"/>
    <property type="project" value="InterPro"/>
</dbReference>
<dbReference type="Proteomes" id="UP000541444">
    <property type="component" value="Unassembled WGS sequence"/>
</dbReference>
<evidence type="ECO:0000313" key="3">
    <source>
        <dbReference type="Proteomes" id="UP000541444"/>
    </source>
</evidence>
<dbReference type="InterPro" id="IPR030547">
    <property type="entry name" value="XRCC2"/>
</dbReference>
<dbReference type="GO" id="GO:0000724">
    <property type="term" value="P:double-strand break repair via homologous recombination"/>
    <property type="evidence" value="ECO:0007669"/>
    <property type="project" value="InterPro"/>
</dbReference>
<dbReference type="EMBL" id="JACGCM010001222">
    <property type="protein sequence ID" value="KAF6158417.1"/>
    <property type="molecule type" value="Genomic_DNA"/>
</dbReference>
<dbReference type="GO" id="GO:0033063">
    <property type="term" value="C:Rad51B-Rad51C-Rad51D-XRCC2 complex"/>
    <property type="evidence" value="ECO:0007669"/>
    <property type="project" value="InterPro"/>
</dbReference>
<evidence type="ECO:0000259" key="1">
    <source>
        <dbReference type="PROSITE" id="PS50162"/>
    </source>
</evidence>
<accession>A0A7J7MUC1</accession>
<protein>
    <recommendedName>
        <fullName evidence="1">RecA family profile 1 domain-containing protein</fullName>
    </recommendedName>
</protein>
<dbReference type="PANTHER" id="PTHR46644:SF2">
    <property type="entry name" value="DNA REPAIR PROTEIN XRCC2"/>
    <property type="match status" value="1"/>
</dbReference>
<dbReference type="GO" id="GO:0140664">
    <property type="term" value="F:ATP-dependent DNA damage sensor activity"/>
    <property type="evidence" value="ECO:0007669"/>
    <property type="project" value="InterPro"/>
</dbReference>
<dbReference type="CDD" id="cd19490">
    <property type="entry name" value="XRCC2"/>
    <property type="match status" value="1"/>
</dbReference>
<dbReference type="GO" id="GO:0005524">
    <property type="term" value="F:ATP binding"/>
    <property type="evidence" value="ECO:0007669"/>
    <property type="project" value="InterPro"/>
</dbReference>
<name>A0A7J7MUC1_9MAGN</name>